<organism evidence="1 2">
    <name type="scientific">Geodermatophilus poikilotrophus</name>
    <dbReference type="NCBI Taxonomy" id="1333667"/>
    <lineage>
        <taxon>Bacteria</taxon>
        <taxon>Bacillati</taxon>
        <taxon>Actinomycetota</taxon>
        <taxon>Actinomycetes</taxon>
        <taxon>Geodermatophilales</taxon>
        <taxon>Geodermatophilaceae</taxon>
        <taxon>Geodermatophilus</taxon>
    </lineage>
</organism>
<proteinExistence type="predicted"/>
<dbReference type="AlphaFoldDB" id="A0A1H9YDY3"/>
<keyword evidence="2" id="KW-1185">Reference proteome</keyword>
<protein>
    <submittedName>
        <fullName evidence="1">Uncharacterized protein</fullName>
    </submittedName>
</protein>
<evidence type="ECO:0000313" key="1">
    <source>
        <dbReference type="EMBL" id="SES67187.1"/>
    </source>
</evidence>
<accession>A0A1H9YDY3</accession>
<dbReference type="Proteomes" id="UP000198507">
    <property type="component" value="Unassembled WGS sequence"/>
</dbReference>
<sequence>MRLHWTGPQSRFDQRDGARQNAALPYARMSEGYPAAMTVAYRFLDAWQEYLWHALPLLATALQPLSDTDLETGTGDVFAEWAELSWTVWNLWPDTAADIAAADRAIARLRAAFFATAVDVAAVHREMLAVDAPLGGLEARDEAALDAERDGLIG</sequence>
<evidence type="ECO:0000313" key="2">
    <source>
        <dbReference type="Proteomes" id="UP000198507"/>
    </source>
</evidence>
<dbReference type="OrthoDB" id="568335at2"/>
<reference evidence="2" key="1">
    <citation type="submission" date="2016-10" db="EMBL/GenBank/DDBJ databases">
        <authorList>
            <person name="Varghese N."/>
            <person name="Submissions S."/>
        </authorList>
    </citation>
    <scope>NUCLEOTIDE SEQUENCE [LARGE SCALE GENOMIC DNA]</scope>
    <source>
        <strain evidence="2">DSM 44209</strain>
    </source>
</reference>
<dbReference type="EMBL" id="FOIE01000001">
    <property type="protein sequence ID" value="SES67187.1"/>
    <property type="molecule type" value="Genomic_DNA"/>
</dbReference>
<name>A0A1H9YDY3_9ACTN</name>
<gene>
    <name evidence="1" type="ORF">SAMN04488546_0053</name>
</gene>